<dbReference type="PANTHER" id="PTHR43531">
    <property type="entry name" value="PROTEIN ICFG"/>
    <property type="match status" value="1"/>
</dbReference>
<keyword evidence="5 10" id="KW-1133">Transmembrane helix</keyword>
<feature type="compositionally biased region" description="Low complexity" evidence="9">
    <location>
        <begin position="300"/>
        <end position="311"/>
    </location>
</feature>
<evidence type="ECO:0000256" key="2">
    <source>
        <dbReference type="ARBA" id="ARBA00022475"/>
    </source>
</evidence>
<dbReference type="GO" id="GO:0006935">
    <property type="term" value="P:chemotaxis"/>
    <property type="evidence" value="ECO:0007669"/>
    <property type="project" value="TreeGrafter"/>
</dbReference>
<feature type="compositionally biased region" description="Polar residues" evidence="9">
    <location>
        <begin position="312"/>
        <end position="321"/>
    </location>
</feature>
<dbReference type="Proteomes" id="UP000238605">
    <property type="component" value="Unassembled WGS sequence"/>
</dbReference>
<dbReference type="Gene3D" id="3.30.450.20">
    <property type="entry name" value="PAS domain"/>
    <property type="match status" value="1"/>
</dbReference>
<dbReference type="InterPro" id="IPR033480">
    <property type="entry name" value="sCache_2"/>
</dbReference>
<organism evidence="12 13">
    <name type="scientific">Caldimonas caldifontis</name>
    <dbReference type="NCBI Taxonomy" id="1452508"/>
    <lineage>
        <taxon>Bacteria</taxon>
        <taxon>Pseudomonadati</taxon>
        <taxon>Pseudomonadota</taxon>
        <taxon>Betaproteobacteria</taxon>
        <taxon>Burkholderiales</taxon>
        <taxon>Sphaerotilaceae</taxon>
        <taxon>Caldimonas</taxon>
    </lineage>
</organism>
<evidence type="ECO:0000256" key="1">
    <source>
        <dbReference type="ARBA" id="ARBA00004651"/>
    </source>
</evidence>
<dbReference type="SMART" id="SM01049">
    <property type="entry name" value="Cache_2"/>
    <property type="match status" value="1"/>
</dbReference>
<feature type="non-terminal residue" evidence="12">
    <location>
        <position position="338"/>
    </location>
</feature>
<evidence type="ECO:0000256" key="6">
    <source>
        <dbReference type="ARBA" id="ARBA00023136"/>
    </source>
</evidence>
<evidence type="ECO:0000256" key="9">
    <source>
        <dbReference type="SAM" id="MobiDB-lite"/>
    </source>
</evidence>
<evidence type="ECO:0000313" key="12">
    <source>
        <dbReference type="EMBL" id="PPE64875.1"/>
    </source>
</evidence>
<evidence type="ECO:0000259" key="11">
    <source>
        <dbReference type="PROSITE" id="PS50111"/>
    </source>
</evidence>
<dbReference type="Pfam" id="PF17200">
    <property type="entry name" value="sCache_2"/>
    <property type="match status" value="1"/>
</dbReference>
<proteinExistence type="inferred from homology"/>
<keyword evidence="13" id="KW-1185">Reference proteome</keyword>
<feature type="transmembrane region" description="Helical" evidence="10">
    <location>
        <begin position="12"/>
        <end position="31"/>
    </location>
</feature>
<evidence type="ECO:0000313" key="13">
    <source>
        <dbReference type="Proteomes" id="UP000238605"/>
    </source>
</evidence>
<evidence type="ECO:0000256" key="3">
    <source>
        <dbReference type="ARBA" id="ARBA00022481"/>
    </source>
</evidence>
<dbReference type="GO" id="GO:0005886">
    <property type="term" value="C:plasma membrane"/>
    <property type="evidence" value="ECO:0007669"/>
    <property type="project" value="UniProtKB-SubCell"/>
</dbReference>
<dbReference type="InterPro" id="IPR004089">
    <property type="entry name" value="MCPsignal_dom"/>
</dbReference>
<dbReference type="RefSeq" id="WP_211286964.1">
    <property type="nucleotide sequence ID" value="NZ_PSNX01000025.1"/>
</dbReference>
<evidence type="ECO:0000256" key="10">
    <source>
        <dbReference type="SAM" id="Phobius"/>
    </source>
</evidence>
<dbReference type="Gene3D" id="1.10.287.950">
    <property type="entry name" value="Methyl-accepting chemotaxis protein"/>
    <property type="match status" value="1"/>
</dbReference>
<dbReference type="PANTHER" id="PTHR43531:SF14">
    <property type="entry name" value="METHYL-ACCEPTING CHEMOTAXIS PROTEIN I-RELATED"/>
    <property type="match status" value="1"/>
</dbReference>
<dbReference type="InterPro" id="IPR051310">
    <property type="entry name" value="MCP_chemotaxis"/>
</dbReference>
<protein>
    <submittedName>
        <fullName evidence="12">Chemotaxis protein</fullName>
    </submittedName>
</protein>
<evidence type="ECO:0000256" key="4">
    <source>
        <dbReference type="ARBA" id="ARBA00022692"/>
    </source>
</evidence>
<keyword evidence="8" id="KW-0807">Transducer</keyword>
<evidence type="ECO:0000256" key="7">
    <source>
        <dbReference type="ARBA" id="ARBA00029447"/>
    </source>
</evidence>
<dbReference type="AlphaFoldDB" id="A0A2S5SQ71"/>
<keyword evidence="2" id="KW-1003">Cell membrane</keyword>
<feature type="domain" description="Methyl-accepting transducer" evidence="11">
    <location>
        <begin position="276"/>
        <end position="338"/>
    </location>
</feature>
<name>A0A2S5SQ71_9BURK</name>
<comment type="similarity">
    <text evidence="7">Belongs to the methyl-accepting chemotaxis (MCP) protein family.</text>
</comment>
<keyword evidence="3" id="KW-0488">Methylation</keyword>
<comment type="caution">
    <text evidence="12">The sequence shown here is derived from an EMBL/GenBank/DDBJ whole genome shotgun (WGS) entry which is preliminary data.</text>
</comment>
<gene>
    <name evidence="12" type="ORF">C1704_17285</name>
</gene>
<evidence type="ECO:0000256" key="8">
    <source>
        <dbReference type="PROSITE-ProRule" id="PRU00284"/>
    </source>
</evidence>
<comment type="subcellular location">
    <subcellularLocation>
        <location evidence="1">Cell membrane</location>
        <topology evidence="1">Multi-pass membrane protein</topology>
    </subcellularLocation>
</comment>
<dbReference type="PROSITE" id="PS50111">
    <property type="entry name" value="CHEMOTAXIS_TRANSDUC_2"/>
    <property type="match status" value="1"/>
</dbReference>
<dbReference type="SUPFAM" id="SSF58104">
    <property type="entry name" value="Methyl-accepting chemotaxis protein (MCP) signaling domain"/>
    <property type="match status" value="1"/>
</dbReference>
<feature type="compositionally biased region" description="Polar residues" evidence="9">
    <location>
        <begin position="290"/>
        <end position="299"/>
    </location>
</feature>
<sequence>MLAKLRFTQKIGLLIGIALGGLLLMVGLSIVQTQQRIEAGRQDMLKSAVESMHAIVAGFHAKAVAGEMTMEEAEKAAKEAVRVSRFGGADGRAEYFYIWSMDGVSVMHPVRPEWAGQNKTETLKDGKGRYTLKNIVAALRASPDGRAFVDTDFPRPGSDVPVPKLQYVMEFKPWNWLVGSGLYMDDVNALVRSALVETLLLGLAVLTAIGAAGVVIARSVHRQLGGDPAAAMQAMEEVSRGNLAVDLGQPPAGSLMAGLKAMVGSLRTLVSQVRASTDSISTASTEIATGNQDLSSRTEQAASSLQQTASSMEQLTGTVKQSADAARQANQLASSASS</sequence>
<feature type="region of interest" description="Disordered" evidence="9">
    <location>
        <begin position="290"/>
        <end position="338"/>
    </location>
</feature>
<accession>A0A2S5SQ71</accession>
<dbReference type="GO" id="GO:0007165">
    <property type="term" value="P:signal transduction"/>
    <property type="evidence" value="ECO:0007669"/>
    <property type="project" value="UniProtKB-KW"/>
</dbReference>
<feature type="transmembrane region" description="Helical" evidence="10">
    <location>
        <begin position="199"/>
        <end position="217"/>
    </location>
</feature>
<keyword evidence="6 10" id="KW-0472">Membrane</keyword>
<feature type="compositionally biased region" description="Polar residues" evidence="9">
    <location>
        <begin position="328"/>
        <end position="338"/>
    </location>
</feature>
<dbReference type="EMBL" id="PSNX01000025">
    <property type="protein sequence ID" value="PPE64875.1"/>
    <property type="molecule type" value="Genomic_DNA"/>
</dbReference>
<reference evidence="12 13" key="1">
    <citation type="submission" date="2018-02" db="EMBL/GenBank/DDBJ databases">
        <title>Reclassifiation of [Polyangium] brachysporum DSM 7029 as Guopingzhaonella breviflexa gen. nov., sp. nov., a member of the family Comamonadaceae.</title>
        <authorList>
            <person name="Tang B."/>
        </authorList>
    </citation>
    <scope>NUCLEOTIDE SEQUENCE [LARGE SCALE GENOMIC DNA]</scope>
    <source>
        <strain evidence="12 13">BCRC 80649</strain>
    </source>
</reference>
<keyword evidence="4 10" id="KW-0812">Transmembrane</keyword>
<evidence type="ECO:0000256" key="5">
    <source>
        <dbReference type="ARBA" id="ARBA00022989"/>
    </source>
</evidence>
<dbReference type="GO" id="GO:0004888">
    <property type="term" value="F:transmembrane signaling receptor activity"/>
    <property type="evidence" value="ECO:0007669"/>
    <property type="project" value="TreeGrafter"/>
</dbReference>